<dbReference type="GO" id="GO:0007188">
    <property type="term" value="P:adenylate cyclase-modulating G protein-coupled receptor signaling pathway"/>
    <property type="evidence" value="ECO:0007669"/>
    <property type="project" value="UniProtKB-UniRule"/>
</dbReference>
<evidence type="ECO:0000256" key="14">
    <source>
        <dbReference type="RuleBase" id="RU368109"/>
    </source>
</evidence>
<evidence type="ECO:0000256" key="3">
    <source>
        <dbReference type="ARBA" id="ARBA00022707"/>
    </source>
</evidence>
<keyword evidence="14" id="KW-1003">Cell membrane</keyword>
<dbReference type="GO" id="GO:0016787">
    <property type="term" value="F:hydrolase activity"/>
    <property type="evidence" value="ECO:0007669"/>
    <property type="project" value="UniProtKB-KW"/>
</dbReference>
<dbReference type="Gene3D" id="3.40.50.300">
    <property type="entry name" value="P-loop containing nucleotide triphosphate hydrolases"/>
    <property type="match status" value="1"/>
</dbReference>
<dbReference type="Pfam" id="PF00503">
    <property type="entry name" value="G-alpha"/>
    <property type="match status" value="1"/>
</dbReference>
<keyword evidence="6" id="KW-0378">Hydrolase</keyword>
<evidence type="ECO:0000256" key="10">
    <source>
        <dbReference type="ARBA" id="ARBA00023224"/>
    </source>
</evidence>
<keyword evidence="9 14" id="KW-0564">Palmitate</keyword>
<dbReference type="GO" id="GO:0001664">
    <property type="term" value="F:G protein-coupled receptor binding"/>
    <property type="evidence" value="ECO:0007669"/>
    <property type="project" value="UniProtKB-UniRule"/>
</dbReference>
<proteinExistence type="inferred from homology"/>
<comment type="function">
    <text evidence="14">Guanine nucleotide-binding proteins (G proteins) are involved as modulators or transducers in various transmembrane signaling systems.</text>
</comment>
<dbReference type="GO" id="GO:0005525">
    <property type="term" value="F:GTP binding"/>
    <property type="evidence" value="ECO:0007669"/>
    <property type="project" value="UniProtKB-UniRule"/>
</dbReference>
<keyword evidence="7 13" id="KW-0460">Magnesium</keyword>
<evidence type="ECO:0000256" key="12">
    <source>
        <dbReference type="PIRSR" id="PIRSR601019-1"/>
    </source>
</evidence>
<feature type="binding site" evidence="13">
    <location>
        <position position="54"/>
    </location>
    <ligand>
        <name>Mg(2+)</name>
        <dbReference type="ChEBI" id="CHEBI:18420"/>
    </ligand>
</feature>
<comment type="caution">
    <text evidence="15">The sequence shown here is derived from an EMBL/GenBank/DDBJ whole genome shotgun (WGS) entry which is preliminary data.</text>
</comment>
<dbReference type="FunFam" id="3.40.50.300:FF:000733">
    <property type="entry name" value="Guanine nucleotide-binding protein alpha-1 subunit"/>
    <property type="match status" value="1"/>
</dbReference>
<feature type="binding site" evidence="13">
    <location>
        <position position="193"/>
    </location>
    <ligand>
        <name>Mg(2+)</name>
        <dbReference type="ChEBI" id="CHEBI:18420"/>
    </ligand>
</feature>
<evidence type="ECO:0000256" key="4">
    <source>
        <dbReference type="ARBA" id="ARBA00022723"/>
    </source>
</evidence>
<feature type="binding site" evidence="12">
    <location>
        <position position="351"/>
    </location>
    <ligand>
        <name>GTP</name>
        <dbReference type="ChEBI" id="CHEBI:37565"/>
    </ligand>
</feature>
<dbReference type="PRINTS" id="PR00318">
    <property type="entry name" value="GPROTEINA"/>
</dbReference>
<keyword evidence="5 12" id="KW-0547">Nucleotide-binding</keyword>
<evidence type="ECO:0000256" key="6">
    <source>
        <dbReference type="ARBA" id="ARBA00022801"/>
    </source>
</evidence>
<evidence type="ECO:0000313" key="16">
    <source>
        <dbReference type="Proteomes" id="UP001605036"/>
    </source>
</evidence>
<dbReference type="PROSITE" id="PS51882">
    <property type="entry name" value="G_ALPHA"/>
    <property type="match status" value="1"/>
</dbReference>
<keyword evidence="11 14" id="KW-0449">Lipoprotein</keyword>
<evidence type="ECO:0000256" key="2">
    <source>
        <dbReference type="ARBA" id="ARBA00005804"/>
    </source>
</evidence>
<dbReference type="InterPro" id="IPR002976">
    <property type="entry name" value="Plant_Gprotein_alpha"/>
</dbReference>
<dbReference type="GO" id="GO:0005834">
    <property type="term" value="C:heterotrimeric G-protein complex"/>
    <property type="evidence" value="ECO:0007669"/>
    <property type="project" value="UniProtKB-UniRule"/>
</dbReference>
<dbReference type="AlphaFoldDB" id="A0ABD1Z8T9"/>
<dbReference type="GO" id="GO:0046872">
    <property type="term" value="F:metal ion binding"/>
    <property type="evidence" value="ECO:0007669"/>
    <property type="project" value="UniProtKB-UniRule"/>
</dbReference>
<keyword evidence="8 12" id="KW-0342">GTP-binding</keyword>
<evidence type="ECO:0000256" key="13">
    <source>
        <dbReference type="PIRSR" id="PIRSR601019-2"/>
    </source>
</evidence>
<dbReference type="Gene3D" id="1.10.400.10">
    <property type="entry name" value="GI Alpha 1, domain 2-like"/>
    <property type="match status" value="1"/>
</dbReference>
<comment type="similarity">
    <text evidence="2 14">Belongs to the G-alpha family.</text>
</comment>
<keyword evidence="3 14" id="KW-0519">Myristate</keyword>
<evidence type="ECO:0000256" key="1">
    <source>
        <dbReference type="ARBA" id="ARBA00001946"/>
    </source>
</evidence>
<feature type="binding site" evidence="12">
    <location>
        <begin position="187"/>
        <end position="193"/>
    </location>
    <ligand>
        <name>GTP</name>
        <dbReference type="ChEBI" id="CHEBI:37565"/>
    </ligand>
</feature>
<keyword evidence="16" id="KW-1185">Reference proteome</keyword>
<evidence type="ECO:0000256" key="5">
    <source>
        <dbReference type="ARBA" id="ARBA00022741"/>
    </source>
</evidence>
<feature type="binding site" evidence="12">
    <location>
        <begin position="283"/>
        <end position="286"/>
    </location>
    <ligand>
        <name>GTP</name>
        <dbReference type="ChEBI" id="CHEBI:37565"/>
    </ligand>
</feature>
<keyword evidence="10 14" id="KW-0807">Transducer</keyword>
<comment type="domain">
    <text evidence="14">The helical domain is required for self-activation.</text>
</comment>
<feature type="binding site" evidence="12">
    <location>
        <begin position="214"/>
        <end position="218"/>
    </location>
    <ligand>
        <name>GTP</name>
        <dbReference type="ChEBI" id="CHEBI:37565"/>
    </ligand>
</feature>
<dbReference type="Proteomes" id="UP001605036">
    <property type="component" value="Unassembled WGS sequence"/>
</dbReference>
<evidence type="ECO:0000256" key="8">
    <source>
        <dbReference type="ARBA" id="ARBA00023134"/>
    </source>
</evidence>
<evidence type="ECO:0000256" key="11">
    <source>
        <dbReference type="ARBA" id="ARBA00023288"/>
    </source>
</evidence>
<dbReference type="GO" id="GO:0031683">
    <property type="term" value="F:G-protein beta/gamma-subunit complex binding"/>
    <property type="evidence" value="ECO:0007669"/>
    <property type="project" value="UniProtKB-UniRule"/>
</dbReference>
<evidence type="ECO:0000313" key="15">
    <source>
        <dbReference type="EMBL" id="KAL2644211.1"/>
    </source>
</evidence>
<sequence length="379" mass="43823">MGSFCGKEQQVSPRELAEKQQAEIIDQRIRRETKVEKDLPKKLLLLGAGESGKSTIFKQIKVLFQEGFADGERINYKTVIYVNVFQSMKILLDGLQLFASSDPEKYTLKSSNKTIGEELNEVGGRTELPLLTQDYAKKLEQLWKDPAVQAAFARGSELQLPTCTEYFLTNVHRLSQPDYVPSQEDVLFARVRTTGIVETTFRPHGSADVYKLFDVGGQRNERRKWIHLFEGVTAVIFCAALSEYDQTLSEDESTNRMVEARDLFDWVLKQPCFKDTSFLLFLNKFDLFEKKIHKVPLNVCEWFSDYKPEATGQREVMNAYKYVEKKFKEVFENNTNRDNVQRVFRVYRTTAVDKSLVKKTFNLVDDALTRRLLIEAKLL</sequence>
<dbReference type="InterPro" id="IPR001019">
    <property type="entry name" value="Gprotein_alpha_su"/>
</dbReference>
<dbReference type="PANTHER" id="PTHR10218">
    <property type="entry name" value="GTP-BINDING PROTEIN ALPHA SUBUNIT"/>
    <property type="match status" value="1"/>
</dbReference>
<dbReference type="InterPro" id="IPR011025">
    <property type="entry name" value="GproteinA_insert"/>
</dbReference>
<accession>A0ABD1Z8T9</accession>
<evidence type="ECO:0000256" key="9">
    <source>
        <dbReference type="ARBA" id="ARBA00023139"/>
    </source>
</evidence>
<comment type="cofactor">
    <cofactor evidence="1">
        <name>Mg(2+)</name>
        <dbReference type="ChEBI" id="CHEBI:18420"/>
    </cofactor>
</comment>
<gene>
    <name evidence="15" type="ORF">R1flu_011798</name>
</gene>
<name>A0ABD1Z8T9_9MARC</name>
<reference evidence="15 16" key="1">
    <citation type="submission" date="2024-09" db="EMBL/GenBank/DDBJ databases">
        <title>Chromosome-scale assembly of Riccia fluitans.</title>
        <authorList>
            <person name="Paukszto L."/>
            <person name="Sawicki J."/>
            <person name="Karawczyk K."/>
            <person name="Piernik-Szablinska J."/>
            <person name="Szczecinska M."/>
            <person name="Mazdziarz M."/>
        </authorList>
    </citation>
    <scope>NUCLEOTIDE SEQUENCE [LARGE SCALE GENOMIC DNA]</scope>
    <source>
        <strain evidence="15">Rf_01</strain>
        <tissue evidence="15">Aerial parts of the thallus</tissue>
    </source>
</reference>
<organism evidence="15 16">
    <name type="scientific">Riccia fluitans</name>
    <dbReference type="NCBI Taxonomy" id="41844"/>
    <lineage>
        <taxon>Eukaryota</taxon>
        <taxon>Viridiplantae</taxon>
        <taxon>Streptophyta</taxon>
        <taxon>Embryophyta</taxon>
        <taxon>Marchantiophyta</taxon>
        <taxon>Marchantiopsida</taxon>
        <taxon>Marchantiidae</taxon>
        <taxon>Marchantiales</taxon>
        <taxon>Ricciaceae</taxon>
        <taxon>Riccia</taxon>
    </lineage>
</organism>
<feature type="binding site" evidence="12">
    <location>
        <begin position="50"/>
        <end position="55"/>
    </location>
    <ligand>
        <name>GTP</name>
        <dbReference type="ChEBI" id="CHEBI:37565"/>
    </ligand>
</feature>
<dbReference type="InterPro" id="IPR027417">
    <property type="entry name" value="P-loop_NTPase"/>
</dbReference>
<evidence type="ECO:0000256" key="7">
    <source>
        <dbReference type="ARBA" id="ARBA00022842"/>
    </source>
</evidence>
<protein>
    <recommendedName>
        <fullName evidence="14">Guanine nucleotide-binding protein alpha subunit</fullName>
        <shortName evidence="14">GP-alpha</shortName>
    </recommendedName>
</protein>
<dbReference type="CDD" id="cd00066">
    <property type="entry name" value="G-alpha"/>
    <property type="match status" value="1"/>
</dbReference>
<keyword evidence="4 13" id="KW-0479">Metal-binding</keyword>
<dbReference type="SUPFAM" id="SSF52540">
    <property type="entry name" value="P-loop containing nucleoside triphosphate hydrolases"/>
    <property type="match status" value="1"/>
</dbReference>
<dbReference type="SMART" id="SM00275">
    <property type="entry name" value="G_alpha"/>
    <property type="match status" value="1"/>
</dbReference>
<dbReference type="SUPFAM" id="SSF47895">
    <property type="entry name" value="Transducin (alpha subunit), insertion domain"/>
    <property type="match status" value="1"/>
</dbReference>
<dbReference type="EMBL" id="JBHFFA010000002">
    <property type="protein sequence ID" value="KAL2644211.1"/>
    <property type="molecule type" value="Genomic_DNA"/>
</dbReference>
<comment type="subcellular location">
    <subcellularLocation>
        <location evidence="14">Cell membrane</location>
    </subcellularLocation>
</comment>
<comment type="subunit">
    <text evidence="14">G proteins are composed of 3 units; alpha, beta and gamma. The alpha chain contains the guanine nucleotide binding site.</text>
</comment>
<dbReference type="PANTHER" id="PTHR10218:SF302">
    <property type="entry name" value="GUANINE NUCLEOTIDE-BINDING PROTEIN ALPHA-5 SUBUNIT"/>
    <property type="match status" value="1"/>
</dbReference>
<keyword evidence="14" id="KW-0472">Membrane</keyword>
<dbReference type="PRINTS" id="PR01242">
    <property type="entry name" value="GPROTEINAPLT"/>
</dbReference>